<feature type="transmembrane region" description="Helical" evidence="1">
    <location>
        <begin position="43"/>
        <end position="62"/>
    </location>
</feature>
<dbReference type="Proteomes" id="UP000048926">
    <property type="component" value="Unassembled WGS sequence"/>
</dbReference>
<reference evidence="3" key="1">
    <citation type="submission" date="2015-07" db="EMBL/GenBank/DDBJ databases">
        <authorList>
            <person name="Rodrigo-Torres Lidia"/>
            <person name="Arahal R.David."/>
        </authorList>
    </citation>
    <scope>NUCLEOTIDE SEQUENCE [LARGE SCALE GENOMIC DNA]</scope>
    <source>
        <strain evidence="3">CECT 4801</strain>
    </source>
</reference>
<sequence length="63" mass="7120">MRAQNELSPYFEEIDRRTDRALKGIREVRRSAKLTALPQEPKAALVGTGFLMVLVAFLGLFID</sequence>
<keyword evidence="1" id="KW-0472">Membrane</keyword>
<organism evidence="2 3">
    <name type="scientific">Roseibium aggregatum</name>
    <dbReference type="NCBI Taxonomy" id="187304"/>
    <lineage>
        <taxon>Bacteria</taxon>
        <taxon>Pseudomonadati</taxon>
        <taxon>Pseudomonadota</taxon>
        <taxon>Alphaproteobacteria</taxon>
        <taxon>Hyphomicrobiales</taxon>
        <taxon>Stappiaceae</taxon>
        <taxon>Roseibium</taxon>
    </lineage>
</organism>
<dbReference type="OrthoDB" id="7679134at2"/>
<gene>
    <name evidence="2" type="ORF">LAL4801_00448</name>
</gene>
<dbReference type="EMBL" id="CXST01000001">
    <property type="protein sequence ID" value="CTQ42028.1"/>
    <property type="molecule type" value="Genomic_DNA"/>
</dbReference>
<dbReference type="AlphaFoldDB" id="A0A0M6XYC6"/>
<dbReference type="RefSeq" id="WP_022999407.1">
    <property type="nucleotide sequence ID" value="NZ_CP045617.1"/>
</dbReference>
<protein>
    <submittedName>
        <fullName evidence="2">Uncharacterized protein</fullName>
    </submittedName>
</protein>
<accession>A0A0M6XYC6</accession>
<keyword evidence="1" id="KW-0812">Transmembrane</keyword>
<keyword evidence="1" id="KW-1133">Transmembrane helix</keyword>
<keyword evidence="3" id="KW-1185">Reference proteome</keyword>
<evidence type="ECO:0000313" key="2">
    <source>
        <dbReference type="EMBL" id="CTQ42028.1"/>
    </source>
</evidence>
<evidence type="ECO:0000256" key="1">
    <source>
        <dbReference type="SAM" id="Phobius"/>
    </source>
</evidence>
<proteinExistence type="predicted"/>
<dbReference type="STRING" id="187304.B0E33_27850"/>
<evidence type="ECO:0000313" key="3">
    <source>
        <dbReference type="Proteomes" id="UP000048926"/>
    </source>
</evidence>
<name>A0A0M6XYC6_9HYPH</name>